<evidence type="ECO:0000256" key="1">
    <source>
        <dbReference type="RuleBase" id="RU000487"/>
    </source>
</evidence>
<dbReference type="VEuPathDB" id="TrichDB:TRFO_10592"/>
<protein>
    <recommendedName>
        <fullName evidence="4">Actin</fullName>
    </recommendedName>
</protein>
<name>A0A1J4JCN8_9EUKA</name>
<dbReference type="Gene3D" id="3.90.640.10">
    <property type="entry name" value="Actin, Chain A, domain 4"/>
    <property type="match status" value="1"/>
</dbReference>
<comment type="similarity">
    <text evidence="1">Belongs to the actin family.</text>
</comment>
<evidence type="ECO:0008006" key="4">
    <source>
        <dbReference type="Google" id="ProtNLM"/>
    </source>
</evidence>
<sequence>MSSQKNIYIIDNNSLNSKYGQCPTGGNTDITSQPSTLPSTFFQQSDKSYIFQNPEYIDKITKKYDEELLFPLKDGKINDYEQYIYLLENIIDKLKIQDISSAHLLLTEQEIISDREREILTEILFEKFKFKGVFLAKKPVCAIYADKNNTEKTGLVFYSGDSFTSVTPVYDGYSVRPFTRSNTYINIGGFNLLKNISEKANTLFTYPDNKIVFDFLTLYLNDFTDLSSHESITKESTQDRDEIKISNGITSFSISKQEILDTKVDGNIDIFDIASDLLNSSIDGLDAQLQESLLKNIVLVGRTTMFSGFKEQFIQKTNDQFKYQQPIKYFSSDGKINPANSIWYGASNLINSPGFEA</sequence>
<gene>
    <name evidence="2" type="ORF">TRFO_10592</name>
</gene>
<dbReference type="SUPFAM" id="SSF53067">
    <property type="entry name" value="Actin-like ATPase domain"/>
    <property type="match status" value="2"/>
</dbReference>
<dbReference type="GeneID" id="94830252"/>
<proteinExistence type="inferred from homology"/>
<keyword evidence="3" id="KW-1185">Reference proteome</keyword>
<accession>A0A1J4JCN8</accession>
<comment type="caution">
    <text evidence="2">The sequence shown here is derived from an EMBL/GenBank/DDBJ whole genome shotgun (WGS) entry which is preliminary data.</text>
</comment>
<dbReference type="Proteomes" id="UP000179807">
    <property type="component" value="Unassembled WGS sequence"/>
</dbReference>
<dbReference type="AlphaFoldDB" id="A0A1J4JCN8"/>
<dbReference type="InterPro" id="IPR004000">
    <property type="entry name" value="Actin"/>
</dbReference>
<dbReference type="OrthoDB" id="6220758at2759"/>
<dbReference type="PANTHER" id="PTHR11937">
    <property type="entry name" value="ACTIN"/>
    <property type="match status" value="1"/>
</dbReference>
<dbReference type="SMART" id="SM00268">
    <property type="entry name" value="ACTIN"/>
    <property type="match status" value="1"/>
</dbReference>
<dbReference type="EMBL" id="MLAK01001248">
    <property type="protein sequence ID" value="OHS95427.1"/>
    <property type="molecule type" value="Genomic_DNA"/>
</dbReference>
<dbReference type="InterPro" id="IPR043129">
    <property type="entry name" value="ATPase_NBD"/>
</dbReference>
<reference evidence="2" key="1">
    <citation type="submission" date="2016-10" db="EMBL/GenBank/DDBJ databases">
        <authorList>
            <person name="Benchimol M."/>
            <person name="Almeida L.G."/>
            <person name="Vasconcelos A.T."/>
            <person name="Perreira-Neves A."/>
            <person name="Rosa I.A."/>
            <person name="Tasca T."/>
            <person name="Bogo M.R."/>
            <person name="de Souza W."/>
        </authorList>
    </citation>
    <scope>NUCLEOTIDE SEQUENCE [LARGE SCALE GENOMIC DNA]</scope>
    <source>
        <strain evidence="2">K</strain>
    </source>
</reference>
<evidence type="ECO:0000313" key="3">
    <source>
        <dbReference type="Proteomes" id="UP000179807"/>
    </source>
</evidence>
<evidence type="ECO:0000313" key="2">
    <source>
        <dbReference type="EMBL" id="OHS95427.1"/>
    </source>
</evidence>
<dbReference type="Pfam" id="PF00022">
    <property type="entry name" value="Actin"/>
    <property type="match status" value="2"/>
</dbReference>
<dbReference type="RefSeq" id="XP_068348564.1">
    <property type="nucleotide sequence ID" value="XM_068495548.1"/>
</dbReference>
<organism evidence="2 3">
    <name type="scientific">Tritrichomonas foetus</name>
    <dbReference type="NCBI Taxonomy" id="1144522"/>
    <lineage>
        <taxon>Eukaryota</taxon>
        <taxon>Metamonada</taxon>
        <taxon>Parabasalia</taxon>
        <taxon>Tritrichomonadida</taxon>
        <taxon>Tritrichomonadidae</taxon>
        <taxon>Tritrichomonas</taxon>
    </lineage>
</organism>
<dbReference type="Gene3D" id="3.30.420.40">
    <property type="match status" value="2"/>
</dbReference>